<dbReference type="SMART" id="SM00730">
    <property type="entry name" value="PSN"/>
    <property type="match status" value="1"/>
</dbReference>
<feature type="compositionally biased region" description="Polar residues" evidence="8">
    <location>
        <begin position="616"/>
        <end position="626"/>
    </location>
</feature>
<name>A0A4S9M056_AURPU</name>
<dbReference type="AlphaFoldDB" id="A0A4S9M056"/>
<keyword evidence="6 9" id="KW-1133">Transmembrane helix</keyword>
<feature type="transmembrane region" description="Helical" evidence="9">
    <location>
        <begin position="469"/>
        <end position="491"/>
    </location>
</feature>
<feature type="transmembrane region" description="Helical" evidence="9">
    <location>
        <begin position="301"/>
        <end position="320"/>
    </location>
</feature>
<feature type="compositionally biased region" description="Basic and acidic residues" evidence="8">
    <location>
        <begin position="653"/>
        <end position="668"/>
    </location>
</feature>
<feature type="compositionally biased region" description="Acidic residues" evidence="8">
    <location>
        <begin position="103"/>
        <end position="112"/>
    </location>
</feature>
<dbReference type="PANTHER" id="PTHR12174">
    <property type="entry name" value="SIGNAL PEPTIDE PEPTIDASE"/>
    <property type="match status" value="1"/>
</dbReference>
<feature type="region of interest" description="Disordered" evidence="8">
    <location>
        <begin position="526"/>
        <end position="548"/>
    </location>
</feature>
<feature type="transmembrane region" description="Helical" evidence="9">
    <location>
        <begin position="62"/>
        <end position="83"/>
    </location>
</feature>
<comment type="caution">
    <text evidence="10">The sequence shown here is derived from an EMBL/GenBank/DDBJ whole genome shotgun (WGS) entry which is preliminary data.</text>
</comment>
<feature type="transmembrane region" description="Helical" evidence="9">
    <location>
        <begin position="259"/>
        <end position="281"/>
    </location>
</feature>
<evidence type="ECO:0000256" key="4">
    <source>
        <dbReference type="ARBA" id="ARBA00022801"/>
    </source>
</evidence>
<feature type="compositionally biased region" description="Basic and acidic residues" evidence="8">
    <location>
        <begin position="405"/>
        <end position="421"/>
    </location>
</feature>
<comment type="subcellular location">
    <subcellularLocation>
        <location evidence="1">Endoplasmic reticulum membrane</location>
        <topology evidence="1">Multi-pass membrane protein</topology>
    </subcellularLocation>
</comment>
<dbReference type="GO" id="GO:0098553">
    <property type="term" value="C:lumenal side of endoplasmic reticulum membrane"/>
    <property type="evidence" value="ECO:0007669"/>
    <property type="project" value="TreeGrafter"/>
</dbReference>
<keyword evidence="4" id="KW-0378">Hydrolase</keyword>
<evidence type="ECO:0000256" key="9">
    <source>
        <dbReference type="SAM" id="Phobius"/>
    </source>
</evidence>
<evidence type="ECO:0000256" key="8">
    <source>
        <dbReference type="SAM" id="MobiDB-lite"/>
    </source>
</evidence>
<keyword evidence="3 9" id="KW-0812">Transmembrane</keyword>
<evidence type="ECO:0000313" key="11">
    <source>
        <dbReference type="Proteomes" id="UP000306584"/>
    </source>
</evidence>
<gene>
    <name evidence="10" type="ORF">D6D01_01491</name>
</gene>
<proteinExistence type="inferred from homology"/>
<evidence type="ECO:0000256" key="6">
    <source>
        <dbReference type="ARBA" id="ARBA00022989"/>
    </source>
</evidence>
<comment type="similarity">
    <text evidence="2">Belongs to the peptidase A22B family.</text>
</comment>
<reference evidence="10 11" key="1">
    <citation type="submission" date="2018-10" db="EMBL/GenBank/DDBJ databases">
        <title>Fifty Aureobasidium pullulans genomes reveal a recombining polyextremotolerant generalist.</title>
        <authorList>
            <person name="Gostincar C."/>
            <person name="Turk M."/>
            <person name="Zajc J."/>
            <person name="Gunde-Cimerman N."/>
        </authorList>
    </citation>
    <scope>NUCLEOTIDE SEQUENCE [LARGE SCALE GENOMIC DNA]</scope>
    <source>
        <strain evidence="10 11">EXF-6604</strain>
    </source>
</reference>
<keyword evidence="7 9" id="KW-0472">Membrane</keyword>
<protein>
    <submittedName>
        <fullName evidence="10">Peptidase A22B, signal peptide peptidase</fullName>
    </submittedName>
</protein>
<dbReference type="Proteomes" id="UP000306584">
    <property type="component" value="Unassembled WGS sequence"/>
</dbReference>
<dbReference type="GO" id="GO:0098554">
    <property type="term" value="C:cytoplasmic side of endoplasmic reticulum membrane"/>
    <property type="evidence" value="ECO:0007669"/>
    <property type="project" value="TreeGrafter"/>
</dbReference>
<evidence type="ECO:0000256" key="2">
    <source>
        <dbReference type="ARBA" id="ARBA00006859"/>
    </source>
</evidence>
<dbReference type="GO" id="GO:0033619">
    <property type="term" value="P:membrane protein proteolysis"/>
    <property type="evidence" value="ECO:0007669"/>
    <property type="project" value="TreeGrafter"/>
</dbReference>
<keyword evidence="5" id="KW-0256">Endoplasmic reticulum</keyword>
<dbReference type="PANTHER" id="PTHR12174:SF23">
    <property type="entry name" value="MINOR HISTOCOMPATIBILITY ANTIGEN H13"/>
    <property type="match status" value="1"/>
</dbReference>
<feature type="transmembrane region" description="Helical" evidence="9">
    <location>
        <begin position="125"/>
        <end position="143"/>
    </location>
</feature>
<evidence type="ECO:0000256" key="7">
    <source>
        <dbReference type="ARBA" id="ARBA00023136"/>
    </source>
</evidence>
<evidence type="ECO:0000256" key="3">
    <source>
        <dbReference type="ARBA" id="ARBA00022692"/>
    </source>
</evidence>
<evidence type="ECO:0000256" key="5">
    <source>
        <dbReference type="ARBA" id="ARBA00022824"/>
    </source>
</evidence>
<sequence>MKASCRCEKINDKTCCDLNNSAAAGKHTIMTNNGGEGGPGPVSELFGMLAYAFAQVQPLLPLYTHLVLSALFPIVTGACSSLSRPSSAAKPLKKPKDHRRSDEQDDEDDDEDSIQKMEGLSPSDAVIFPVLAGCTLGGLYLLIKYMGASLLNKILRWYFSAMAIFSVAKLINDGLGVAESFCFPHYYTEGGVLWQVSQSDRKAIHSAICMRPSPLPGILGRIILPQRLLASLWAVRGLLRRKYRLNFHLSSLVSFKVTLTLRTILSTILALATIFCSNFVFDAWWLTNLQGFAFSYSALQLMSPTTFGTGSLILCALFFYDIYFVFYTPLMVTVATKLDVPIKLLFPRPLEEGQVAADRKLAMLGLGDIVIPGMMIGLALRFDLYMYYLKRQTKRSKSTPSGAIHDNEEQKASNKEVEEDVNKEPYRSVTGHWGNKFWTTSWIGRSLLPEYEPSKKLSRNPIPTFSKPYFYASIVGYILGMCVTLGIMQVFKHAQPALLYLVPGVLGSLWLTALVRGEIKQMWAFSEASDEEEEEQDKKKDAKKDAEKKDGDKKEYTSWWSKSFFSAEKTERNAKKLEKQLAKSVGSDEKSEDKDDRGKQAAKKKDNVGFFHFSFTPATSKGSSSVNDEKKRSTSFDSEDAAAVATGVNGLRPEWKDAGPQEAMEERAGKRRRI</sequence>
<dbReference type="GO" id="GO:0042500">
    <property type="term" value="F:aspartic endopeptidase activity, intramembrane cleaving"/>
    <property type="evidence" value="ECO:0007669"/>
    <property type="project" value="InterPro"/>
</dbReference>
<feature type="region of interest" description="Disordered" evidence="8">
    <location>
        <begin position="397"/>
        <end position="421"/>
    </location>
</feature>
<organism evidence="10 11">
    <name type="scientific">Aureobasidium pullulans</name>
    <name type="common">Black yeast</name>
    <name type="synonym">Pullularia pullulans</name>
    <dbReference type="NCBI Taxonomy" id="5580"/>
    <lineage>
        <taxon>Eukaryota</taxon>
        <taxon>Fungi</taxon>
        <taxon>Dikarya</taxon>
        <taxon>Ascomycota</taxon>
        <taxon>Pezizomycotina</taxon>
        <taxon>Dothideomycetes</taxon>
        <taxon>Dothideomycetidae</taxon>
        <taxon>Dothideales</taxon>
        <taxon>Saccotheciaceae</taxon>
        <taxon>Aureobasidium</taxon>
    </lineage>
</organism>
<feature type="compositionally biased region" description="Basic and acidic residues" evidence="8">
    <location>
        <begin position="536"/>
        <end position="548"/>
    </location>
</feature>
<evidence type="ECO:0000313" key="10">
    <source>
        <dbReference type="EMBL" id="THY35252.1"/>
    </source>
</evidence>
<dbReference type="InterPro" id="IPR006639">
    <property type="entry name" value="Preselin/SPP"/>
</dbReference>
<evidence type="ECO:0000256" key="1">
    <source>
        <dbReference type="ARBA" id="ARBA00004477"/>
    </source>
</evidence>
<feature type="compositionally biased region" description="Basic and acidic residues" evidence="8">
    <location>
        <begin position="577"/>
        <end position="607"/>
    </location>
</feature>
<accession>A0A4S9M056</accession>
<dbReference type="InterPro" id="IPR007369">
    <property type="entry name" value="Peptidase_A22B_SPP"/>
</dbReference>
<feature type="transmembrane region" description="Helical" evidence="9">
    <location>
        <begin position="497"/>
        <end position="515"/>
    </location>
</feature>
<dbReference type="EMBL" id="QZBD01000026">
    <property type="protein sequence ID" value="THY35252.1"/>
    <property type="molecule type" value="Genomic_DNA"/>
</dbReference>
<feature type="region of interest" description="Disordered" evidence="8">
    <location>
        <begin position="577"/>
        <end position="674"/>
    </location>
</feature>
<feature type="region of interest" description="Disordered" evidence="8">
    <location>
        <begin position="80"/>
        <end position="116"/>
    </location>
</feature>
<dbReference type="Pfam" id="PF04258">
    <property type="entry name" value="Peptidase_A22B"/>
    <property type="match status" value="1"/>
</dbReference>
<dbReference type="GO" id="GO:0006465">
    <property type="term" value="P:signal peptide processing"/>
    <property type="evidence" value="ECO:0007669"/>
    <property type="project" value="TreeGrafter"/>
</dbReference>